<reference evidence="2" key="1">
    <citation type="submission" date="2022-01" db="EMBL/GenBank/DDBJ databases">
        <title>Novel species in genus Dyadobacter.</title>
        <authorList>
            <person name="Ma C."/>
        </authorList>
    </citation>
    <scope>NUCLEOTIDE SEQUENCE</scope>
    <source>
        <strain evidence="2">CY357</strain>
    </source>
</reference>
<gene>
    <name evidence="2" type="ORF">L0661_00410</name>
</gene>
<dbReference type="EMBL" id="JAKFFV010000002">
    <property type="protein sequence ID" value="MCF2496747.1"/>
    <property type="molecule type" value="Genomic_DNA"/>
</dbReference>
<proteinExistence type="predicted"/>
<sequence length="75" mass="8645">MKTAVDKLNKSIGQKEVLLAGQGLDTRWKMKQNKLSPRYNTRIQEIITIHAKQSLKQTANLDNYFKDKQKGLELS</sequence>
<dbReference type="AlphaFoldDB" id="A0A9X1TSB1"/>
<organism evidence="2 3">
    <name type="scientific">Dyadobacter chenhuakuii</name>
    <dbReference type="NCBI Taxonomy" id="2909339"/>
    <lineage>
        <taxon>Bacteria</taxon>
        <taxon>Pseudomonadati</taxon>
        <taxon>Bacteroidota</taxon>
        <taxon>Cytophagia</taxon>
        <taxon>Cytophagales</taxon>
        <taxon>Spirosomataceae</taxon>
        <taxon>Dyadobacter</taxon>
    </lineage>
</organism>
<evidence type="ECO:0000313" key="2">
    <source>
        <dbReference type="EMBL" id="MCF2496747.1"/>
    </source>
</evidence>
<protein>
    <submittedName>
        <fullName evidence="2">DUF4113 domain-containing protein</fullName>
    </submittedName>
</protein>
<dbReference type="Proteomes" id="UP001139411">
    <property type="component" value="Unassembled WGS sequence"/>
</dbReference>
<comment type="caution">
    <text evidence="2">The sequence shown here is derived from an EMBL/GenBank/DDBJ whole genome shotgun (WGS) entry which is preliminary data.</text>
</comment>
<dbReference type="RefSeq" id="WP_235176400.1">
    <property type="nucleotide sequence ID" value="NZ_JAKFFV010000002.1"/>
</dbReference>
<name>A0A9X1TSB1_9BACT</name>
<dbReference type="InterPro" id="IPR025188">
    <property type="entry name" value="DUF4113"/>
</dbReference>
<evidence type="ECO:0000313" key="3">
    <source>
        <dbReference type="Proteomes" id="UP001139411"/>
    </source>
</evidence>
<accession>A0A9X1TSB1</accession>
<feature type="domain" description="DUF4113" evidence="1">
    <location>
        <begin position="3"/>
        <end position="49"/>
    </location>
</feature>
<dbReference type="Pfam" id="PF13438">
    <property type="entry name" value="DUF4113"/>
    <property type="match status" value="1"/>
</dbReference>
<evidence type="ECO:0000259" key="1">
    <source>
        <dbReference type="Pfam" id="PF13438"/>
    </source>
</evidence>